<dbReference type="AlphaFoldDB" id="A0ABD6DYJ4"/>
<comment type="caution">
    <text evidence="5">The sequence shown here is derived from an EMBL/GenBank/DDBJ whole genome shotgun (WGS) entry which is preliminary data.</text>
</comment>
<feature type="domain" description="Electron transfer flavoprotein alpha/beta-subunit N-terminal" evidence="4">
    <location>
        <begin position="18"/>
        <end position="212"/>
    </location>
</feature>
<name>A0ABD6DYJ4_9EURY</name>
<reference evidence="5 6" key="1">
    <citation type="journal article" date="2019" name="Int. J. Syst. Evol. Microbiol.">
        <title>The Global Catalogue of Microorganisms (GCM) 10K type strain sequencing project: providing services to taxonomists for standard genome sequencing and annotation.</title>
        <authorList>
            <consortium name="The Broad Institute Genomics Platform"/>
            <consortium name="The Broad Institute Genome Sequencing Center for Infectious Disease"/>
            <person name="Wu L."/>
            <person name="Ma J."/>
        </authorList>
    </citation>
    <scope>NUCLEOTIDE SEQUENCE [LARGE SCALE GENOMIC DNA]</scope>
    <source>
        <strain evidence="5 6">CGMCC 1.10387</strain>
    </source>
</reference>
<dbReference type="EMBL" id="JBHUDP010000002">
    <property type="protein sequence ID" value="MFD1685918.1"/>
    <property type="molecule type" value="Genomic_DNA"/>
</dbReference>
<keyword evidence="3" id="KW-0249">Electron transport</keyword>
<accession>A0ABD6DYJ4</accession>
<dbReference type="Proteomes" id="UP001597092">
    <property type="component" value="Unassembled WGS sequence"/>
</dbReference>
<evidence type="ECO:0000256" key="2">
    <source>
        <dbReference type="ARBA" id="ARBA00022448"/>
    </source>
</evidence>
<evidence type="ECO:0000256" key="3">
    <source>
        <dbReference type="ARBA" id="ARBA00022982"/>
    </source>
</evidence>
<dbReference type="InterPro" id="IPR014730">
    <property type="entry name" value="ETF_a/b_N"/>
</dbReference>
<dbReference type="InterPro" id="IPR012255">
    <property type="entry name" value="ETF_b"/>
</dbReference>
<evidence type="ECO:0000313" key="6">
    <source>
        <dbReference type="Proteomes" id="UP001597092"/>
    </source>
</evidence>
<evidence type="ECO:0000259" key="4">
    <source>
        <dbReference type="SMART" id="SM00893"/>
    </source>
</evidence>
<gene>
    <name evidence="5" type="ORF">ACFSAS_09875</name>
</gene>
<dbReference type="RefSeq" id="WP_390282106.1">
    <property type="nucleotide sequence ID" value="NZ_JBHUDP010000002.1"/>
</dbReference>
<dbReference type="InterPro" id="IPR014729">
    <property type="entry name" value="Rossmann-like_a/b/a_fold"/>
</dbReference>
<proteinExistence type="inferred from homology"/>
<dbReference type="SUPFAM" id="SSF52402">
    <property type="entry name" value="Adenine nucleotide alpha hydrolases-like"/>
    <property type="match status" value="1"/>
</dbReference>
<dbReference type="PANTHER" id="PTHR21294">
    <property type="entry name" value="ELECTRON TRANSFER FLAVOPROTEIN BETA-SUBUNIT"/>
    <property type="match status" value="1"/>
</dbReference>
<keyword evidence="2" id="KW-0813">Transport</keyword>
<organism evidence="5 6">
    <name type="scientific">Halobellus litoreus</name>
    <dbReference type="NCBI Taxonomy" id="755310"/>
    <lineage>
        <taxon>Archaea</taxon>
        <taxon>Methanobacteriati</taxon>
        <taxon>Methanobacteriota</taxon>
        <taxon>Stenosarchaea group</taxon>
        <taxon>Halobacteria</taxon>
        <taxon>Halobacteriales</taxon>
        <taxon>Haloferacaceae</taxon>
        <taxon>Halobellus</taxon>
    </lineage>
</organism>
<evidence type="ECO:0000256" key="1">
    <source>
        <dbReference type="ARBA" id="ARBA00007557"/>
    </source>
</evidence>
<protein>
    <submittedName>
        <fullName evidence="5">Electron transfer flavoprotein alpha/beta-subunit</fullName>
    </submittedName>
</protein>
<evidence type="ECO:0000313" key="5">
    <source>
        <dbReference type="EMBL" id="MFD1685918.1"/>
    </source>
</evidence>
<sequence length="287" mass="30441">MRALVTARPEPHRVVDADGNAEPYRRQLSIDDRVALEAALDAADEVLAVGVGGDAAKRCVRSALERGADRGLHVAFDPIEGIASEKFAAALARVAARESPTAVFVGESDSFAGSEVAGLAAARLDWPSVTRITALDPDDLAVEADVDLEASELPVQRKLAIGRQEVVVTALPAVLGVDSGFTDPDRASLDTAIAGRRATIETLELTNVVPGETRFSMSIGNATVETVRPNERWGRGRPPRSETVEERIYRMLGRGGGGTKSAGERIDAPPDAAAERVVAFLEEKELL</sequence>
<dbReference type="Gene3D" id="3.40.50.620">
    <property type="entry name" value="HUPs"/>
    <property type="match status" value="1"/>
</dbReference>
<dbReference type="PANTHER" id="PTHR21294:SF8">
    <property type="entry name" value="ELECTRON TRANSFER FLAVOPROTEIN SUBUNIT BETA"/>
    <property type="match status" value="1"/>
</dbReference>
<comment type="similarity">
    <text evidence="1">Belongs to the ETF beta-subunit/FixA family.</text>
</comment>
<dbReference type="SMART" id="SM00893">
    <property type="entry name" value="ETF"/>
    <property type="match status" value="1"/>
</dbReference>
<dbReference type="Pfam" id="PF01012">
    <property type="entry name" value="ETF"/>
    <property type="match status" value="1"/>
</dbReference>
<keyword evidence="6" id="KW-1185">Reference proteome</keyword>